<name>A0ABR1KEE3_9PEZI</name>
<keyword evidence="5" id="KW-0539">Nucleus</keyword>
<gene>
    <name evidence="7" type="ORF">IWZ03DRAFT_51457</name>
</gene>
<proteinExistence type="inferred from homology"/>
<keyword evidence="8" id="KW-1185">Reference proteome</keyword>
<sequence length="180" mass="20064">MAANIDLNDRRAWDDRALIDGWDAAQEEYNLYHSVQLHGENILHYLDREQLESLKDAFQDSGEDDYIQAIDAELEARPAELAKEEEANVPGDAQAGDEEMKEANEIDKAQDQLLQETAASTHHVPNPTAPGPIMKMEDELLRNLMLSWYYAGYYQGKYEERSSSSSSASQAPGSGGPSSK</sequence>
<protein>
    <recommendedName>
        <fullName evidence="9">Survival motor neuron Tudor domain-containing protein</fullName>
    </recommendedName>
</protein>
<evidence type="ECO:0008006" key="9">
    <source>
        <dbReference type="Google" id="ProtNLM"/>
    </source>
</evidence>
<comment type="subcellular location">
    <subcellularLocation>
        <location evidence="1">Nucleus</location>
    </subcellularLocation>
</comment>
<feature type="region of interest" description="Disordered" evidence="6">
    <location>
        <begin position="81"/>
        <end position="104"/>
    </location>
</feature>
<evidence type="ECO:0000256" key="3">
    <source>
        <dbReference type="ARBA" id="ARBA00022664"/>
    </source>
</evidence>
<feature type="compositionally biased region" description="Low complexity" evidence="6">
    <location>
        <begin position="163"/>
        <end position="172"/>
    </location>
</feature>
<evidence type="ECO:0000256" key="2">
    <source>
        <dbReference type="ARBA" id="ARBA00005371"/>
    </source>
</evidence>
<dbReference type="Proteomes" id="UP001363622">
    <property type="component" value="Unassembled WGS sequence"/>
</dbReference>
<comment type="similarity">
    <text evidence="2">Belongs to the SMN family.</text>
</comment>
<evidence type="ECO:0000313" key="7">
    <source>
        <dbReference type="EMBL" id="KAK7512098.1"/>
    </source>
</evidence>
<accession>A0ABR1KEE3</accession>
<reference evidence="7 8" key="1">
    <citation type="submission" date="2024-04" db="EMBL/GenBank/DDBJ databases">
        <title>Phyllosticta paracitricarpa is synonymous to the EU quarantine fungus P. citricarpa based on phylogenomic analyses.</title>
        <authorList>
            <consortium name="Lawrence Berkeley National Laboratory"/>
            <person name="Van Ingen-Buijs V.A."/>
            <person name="Van Westerhoven A.C."/>
            <person name="Haridas S."/>
            <person name="Skiadas P."/>
            <person name="Martin F."/>
            <person name="Groenewald J.Z."/>
            <person name="Crous P.W."/>
            <person name="Seidl M.F."/>
        </authorList>
    </citation>
    <scope>NUCLEOTIDE SEQUENCE [LARGE SCALE GENOMIC DNA]</scope>
    <source>
        <strain evidence="7 8">CBS 123371</strain>
    </source>
</reference>
<dbReference type="InterPro" id="IPR047313">
    <property type="entry name" value="SMN_C"/>
</dbReference>
<evidence type="ECO:0000256" key="5">
    <source>
        <dbReference type="ARBA" id="ARBA00023242"/>
    </source>
</evidence>
<evidence type="ECO:0000256" key="4">
    <source>
        <dbReference type="ARBA" id="ARBA00023187"/>
    </source>
</evidence>
<dbReference type="PANTHER" id="PTHR39267">
    <property type="entry name" value="SURVIVAL MOTOR NEURON-LIKE PROTEIN 1"/>
    <property type="match status" value="1"/>
</dbReference>
<evidence type="ECO:0000256" key="1">
    <source>
        <dbReference type="ARBA" id="ARBA00004123"/>
    </source>
</evidence>
<keyword evidence="4" id="KW-0508">mRNA splicing</keyword>
<dbReference type="PANTHER" id="PTHR39267:SF1">
    <property type="entry name" value="SURVIVAL MOTOR NEURON PROTEIN"/>
    <property type="match status" value="1"/>
</dbReference>
<keyword evidence="3" id="KW-0507">mRNA processing</keyword>
<dbReference type="CDD" id="cd22852">
    <property type="entry name" value="SMN_C"/>
    <property type="match status" value="1"/>
</dbReference>
<organism evidence="7 8">
    <name type="scientific">Phyllosticta citriasiana</name>
    <dbReference type="NCBI Taxonomy" id="595635"/>
    <lineage>
        <taxon>Eukaryota</taxon>
        <taxon>Fungi</taxon>
        <taxon>Dikarya</taxon>
        <taxon>Ascomycota</taxon>
        <taxon>Pezizomycotina</taxon>
        <taxon>Dothideomycetes</taxon>
        <taxon>Dothideomycetes incertae sedis</taxon>
        <taxon>Botryosphaeriales</taxon>
        <taxon>Phyllostictaceae</taxon>
        <taxon>Phyllosticta</taxon>
    </lineage>
</organism>
<dbReference type="EMBL" id="JBBPHU010000011">
    <property type="protein sequence ID" value="KAK7512098.1"/>
    <property type="molecule type" value="Genomic_DNA"/>
</dbReference>
<evidence type="ECO:0000256" key="6">
    <source>
        <dbReference type="SAM" id="MobiDB-lite"/>
    </source>
</evidence>
<dbReference type="InterPro" id="IPR040424">
    <property type="entry name" value="Smn1"/>
</dbReference>
<feature type="region of interest" description="Disordered" evidence="6">
    <location>
        <begin position="159"/>
        <end position="180"/>
    </location>
</feature>
<evidence type="ECO:0000313" key="8">
    <source>
        <dbReference type="Proteomes" id="UP001363622"/>
    </source>
</evidence>
<comment type="caution">
    <text evidence="7">The sequence shown here is derived from an EMBL/GenBank/DDBJ whole genome shotgun (WGS) entry which is preliminary data.</text>
</comment>